<accession>A0A345SXK7</accession>
<protein>
    <submittedName>
        <fullName evidence="2">Uncharacterized protein</fullName>
    </submittedName>
</protein>
<sequence length="87" mass="9411">MPAKGGAEFGVGGRYGVPPDQSWIHDLQTHSELLDACAETHGARVVVQQVPLSRALFGRGHQRMSGTRGEHTVVGEQQGLSEDYRCP</sequence>
<proteinExistence type="predicted"/>
<dbReference type="EMBL" id="CP031264">
    <property type="protein sequence ID" value="AXI78462.1"/>
    <property type="molecule type" value="Genomic_DNA"/>
</dbReference>
<evidence type="ECO:0000256" key="1">
    <source>
        <dbReference type="SAM" id="MobiDB-lite"/>
    </source>
</evidence>
<dbReference type="Proteomes" id="UP000249340">
    <property type="component" value="Chromosome"/>
</dbReference>
<feature type="region of interest" description="Disordered" evidence="1">
    <location>
        <begin position="61"/>
        <end position="87"/>
    </location>
</feature>
<evidence type="ECO:0000313" key="2">
    <source>
        <dbReference type="EMBL" id="AXI78462.1"/>
    </source>
</evidence>
<name>A0A345SXK7_9ACTN</name>
<dbReference type="KEGG" id="stri:C7M71_014505"/>
<evidence type="ECO:0000313" key="3">
    <source>
        <dbReference type="Proteomes" id="UP000249340"/>
    </source>
</evidence>
<organism evidence="2 3">
    <name type="scientific">Peterkaempfera bronchialis</name>
    <dbReference type="NCBI Taxonomy" id="2126346"/>
    <lineage>
        <taxon>Bacteria</taxon>
        <taxon>Bacillati</taxon>
        <taxon>Actinomycetota</taxon>
        <taxon>Actinomycetes</taxon>
        <taxon>Kitasatosporales</taxon>
        <taxon>Streptomycetaceae</taxon>
        <taxon>Peterkaempfera</taxon>
    </lineage>
</organism>
<gene>
    <name evidence="2" type="ORF">C7M71_014505</name>
</gene>
<dbReference type="AlphaFoldDB" id="A0A345SXK7"/>
<keyword evidence="3" id="KW-1185">Reference proteome</keyword>
<reference evidence="3" key="1">
    <citation type="submission" date="2018-07" db="EMBL/GenBank/DDBJ databases">
        <title>Streptacidiphilus bronchialis DSM 106435 chromosome.</title>
        <authorList>
            <person name="Batra D."/>
            <person name="Gulvik C.A."/>
        </authorList>
    </citation>
    <scope>NUCLEOTIDE SEQUENCE [LARGE SCALE GENOMIC DNA]</scope>
    <source>
        <strain evidence="3">DSM 106435</strain>
    </source>
</reference>